<keyword evidence="3" id="KW-1185">Reference proteome</keyword>
<accession>A0ABS9RES0</accession>
<dbReference type="InterPro" id="IPR014922">
    <property type="entry name" value="YdhG-like"/>
</dbReference>
<gene>
    <name evidence="2" type="ORF">MKW35_02320</name>
</gene>
<dbReference type="SUPFAM" id="SSF159888">
    <property type="entry name" value="YdhG-like"/>
    <property type="match status" value="1"/>
</dbReference>
<organism evidence="2 3">
    <name type="scientific">Aestuariibaculum lutulentum</name>
    <dbReference type="NCBI Taxonomy" id="2920935"/>
    <lineage>
        <taxon>Bacteria</taxon>
        <taxon>Pseudomonadati</taxon>
        <taxon>Bacteroidota</taxon>
        <taxon>Flavobacteriia</taxon>
        <taxon>Flavobacteriales</taxon>
        <taxon>Flavobacteriaceae</taxon>
    </lineage>
</organism>
<comment type="caution">
    <text evidence="2">The sequence shown here is derived from an EMBL/GenBank/DDBJ whole genome shotgun (WGS) entry which is preliminary data.</text>
</comment>
<dbReference type="InterPro" id="IPR016786">
    <property type="entry name" value="YdeI_bac"/>
</dbReference>
<evidence type="ECO:0000259" key="1">
    <source>
        <dbReference type="Pfam" id="PF08818"/>
    </source>
</evidence>
<evidence type="ECO:0000313" key="3">
    <source>
        <dbReference type="Proteomes" id="UP001156141"/>
    </source>
</evidence>
<name>A0ABS9RES0_9FLAO</name>
<dbReference type="Pfam" id="PF08818">
    <property type="entry name" value="DUF1801"/>
    <property type="match status" value="1"/>
</dbReference>
<dbReference type="Pfam" id="PF13376">
    <property type="entry name" value="OmdA"/>
    <property type="match status" value="1"/>
</dbReference>
<dbReference type="Proteomes" id="UP001156141">
    <property type="component" value="Unassembled WGS sequence"/>
</dbReference>
<sequence>MTTNVETYFLEGCGRCSLGGTADCKVHTWESELQTLRTIILDCGLTETCKWGVPCYTYNNSNILMLSAFKNYCSLNFFKGVLLSNNKGLLVAPGANSQAVRLLKFTNLAQLKSLSSDIKSYIFEAIEIEKQGLSLPAKKQLEPLPEELEQKFNEDPVLKSAFEALTPGRHRGYILFFSAPKQSKTRLSRIEKCADNILNGIGLHDKYSSKKR</sequence>
<reference evidence="2" key="1">
    <citation type="submission" date="2022-02" db="EMBL/GenBank/DDBJ databases">
        <title>Aestuariibaculum sp., a marine bacterium isolated from sediment in Guangxi.</title>
        <authorList>
            <person name="Ying J."/>
        </authorList>
    </citation>
    <scope>NUCLEOTIDE SEQUENCE</scope>
    <source>
        <strain evidence="2">L182</strain>
    </source>
</reference>
<feature type="domain" description="YdhG-like" evidence="1">
    <location>
        <begin position="29"/>
        <end position="126"/>
    </location>
</feature>
<dbReference type="PIRSF" id="PIRSF021308">
    <property type="entry name" value="UCP021308"/>
    <property type="match status" value="1"/>
</dbReference>
<proteinExistence type="predicted"/>
<protein>
    <submittedName>
        <fullName evidence="2">YdeI/OmpD-associated family protein</fullName>
    </submittedName>
</protein>
<dbReference type="EMBL" id="JAKVQD010000001">
    <property type="protein sequence ID" value="MCH4551439.1"/>
    <property type="molecule type" value="Genomic_DNA"/>
</dbReference>
<evidence type="ECO:0000313" key="2">
    <source>
        <dbReference type="EMBL" id="MCH4551439.1"/>
    </source>
</evidence>
<dbReference type="Gene3D" id="3.90.1150.200">
    <property type="match status" value="1"/>
</dbReference>